<dbReference type="AlphaFoldDB" id="A0A0E0EZF0"/>
<evidence type="ECO:0000256" key="1">
    <source>
        <dbReference type="SAM" id="MobiDB-lite"/>
    </source>
</evidence>
<protein>
    <submittedName>
        <fullName evidence="2">Uncharacterized protein</fullName>
    </submittedName>
</protein>
<dbReference type="HOGENOM" id="CLU_2889610_0_0_1"/>
<evidence type="ECO:0000313" key="3">
    <source>
        <dbReference type="Proteomes" id="UP000008021"/>
    </source>
</evidence>
<evidence type="ECO:0000313" key="2">
    <source>
        <dbReference type="EnsemblPlants" id="OMERI10G11170.1"/>
    </source>
</evidence>
<feature type="compositionally biased region" description="Acidic residues" evidence="1">
    <location>
        <begin position="33"/>
        <end position="44"/>
    </location>
</feature>
<dbReference type="EnsemblPlants" id="OMERI10G11170.1">
    <property type="protein sequence ID" value="OMERI10G11170.1"/>
    <property type="gene ID" value="OMERI10G11170"/>
</dbReference>
<accession>A0A0E0EZF0</accession>
<dbReference type="Proteomes" id="UP000008021">
    <property type="component" value="Chromosome 10"/>
</dbReference>
<reference evidence="2" key="1">
    <citation type="submission" date="2015-04" db="UniProtKB">
        <authorList>
            <consortium name="EnsemblPlants"/>
        </authorList>
    </citation>
    <scope>IDENTIFICATION</scope>
</reference>
<keyword evidence="3" id="KW-1185">Reference proteome</keyword>
<reference evidence="2" key="2">
    <citation type="submission" date="2018-05" db="EMBL/GenBank/DDBJ databases">
        <title>OmerRS3 (Oryza meridionalis Reference Sequence Version 3).</title>
        <authorList>
            <person name="Zhang J."/>
            <person name="Kudrna D."/>
            <person name="Lee S."/>
            <person name="Talag J."/>
            <person name="Welchert J."/>
            <person name="Wing R.A."/>
        </authorList>
    </citation>
    <scope>NUCLEOTIDE SEQUENCE [LARGE SCALE GENOMIC DNA]</scope>
    <source>
        <strain evidence="2">cv. OR44</strain>
    </source>
</reference>
<organism evidence="2">
    <name type="scientific">Oryza meridionalis</name>
    <dbReference type="NCBI Taxonomy" id="40149"/>
    <lineage>
        <taxon>Eukaryota</taxon>
        <taxon>Viridiplantae</taxon>
        <taxon>Streptophyta</taxon>
        <taxon>Embryophyta</taxon>
        <taxon>Tracheophyta</taxon>
        <taxon>Spermatophyta</taxon>
        <taxon>Magnoliopsida</taxon>
        <taxon>Liliopsida</taxon>
        <taxon>Poales</taxon>
        <taxon>Poaceae</taxon>
        <taxon>BOP clade</taxon>
        <taxon>Oryzoideae</taxon>
        <taxon>Oryzeae</taxon>
        <taxon>Oryzinae</taxon>
        <taxon>Oryza</taxon>
    </lineage>
</organism>
<name>A0A0E0EZF0_9ORYZ</name>
<dbReference type="Gramene" id="OMERI10G11170.1">
    <property type="protein sequence ID" value="OMERI10G11170.1"/>
    <property type="gene ID" value="OMERI10G11170"/>
</dbReference>
<proteinExistence type="predicted"/>
<sequence>MEQDEQERDEKDKGKSIAEVDELGYIEALNTDGTEDDSEEEDVDIDEVLKEMRRERDDPFFAL</sequence>
<feature type="region of interest" description="Disordered" evidence="1">
    <location>
        <begin position="1"/>
        <end position="44"/>
    </location>
</feature>
<feature type="compositionally biased region" description="Basic and acidic residues" evidence="1">
    <location>
        <begin position="8"/>
        <end position="18"/>
    </location>
</feature>